<dbReference type="InterPro" id="IPR018211">
    <property type="entry name" value="ADH_Fe_CS"/>
</dbReference>
<dbReference type="STRING" id="1128398.Curi_c26430"/>
<evidence type="ECO:0000259" key="3">
    <source>
        <dbReference type="Pfam" id="PF25137"/>
    </source>
</evidence>
<dbReference type="SUPFAM" id="SSF56796">
    <property type="entry name" value="Dehydroquinate synthase-like"/>
    <property type="match status" value="1"/>
</dbReference>
<keyword evidence="1" id="KW-0560">Oxidoreductase</keyword>
<dbReference type="Proteomes" id="UP000006094">
    <property type="component" value="Chromosome"/>
</dbReference>
<dbReference type="Gene3D" id="1.20.1090.10">
    <property type="entry name" value="Dehydroquinate synthase-like - alpha domain"/>
    <property type="match status" value="1"/>
</dbReference>
<dbReference type="eggNOG" id="COG1979">
    <property type="taxonomic scope" value="Bacteria"/>
</dbReference>
<dbReference type="InterPro" id="IPR044731">
    <property type="entry name" value="BDH-like"/>
</dbReference>
<dbReference type="OrthoDB" id="9801156at2"/>
<dbReference type="Pfam" id="PF00465">
    <property type="entry name" value="Fe-ADH"/>
    <property type="match status" value="1"/>
</dbReference>
<dbReference type="HOGENOM" id="CLU_007207_0_4_9"/>
<keyword evidence="5" id="KW-1185">Reference proteome</keyword>
<dbReference type="GO" id="GO:1990002">
    <property type="term" value="F:methylglyoxal reductase (NADPH) (acetol producing) activity"/>
    <property type="evidence" value="ECO:0007669"/>
    <property type="project" value="TreeGrafter"/>
</dbReference>
<dbReference type="GO" id="GO:1990362">
    <property type="term" value="F:butanol dehydrogenase (NAD+) activity"/>
    <property type="evidence" value="ECO:0007669"/>
    <property type="project" value="InterPro"/>
</dbReference>
<dbReference type="GO" id="GO:0008106">
    <property type="term" value="F:alcohol dehydrogenase (NADP+) activity"/>
    <property type="evidence" value="ECO:0007669"/>
    <property type="project" value="TreeGrafter"/>
</dbReference>
<dbReference type="PANTHER" id="PTHR43633:SF1">
    <property type="entry name" value="ALCOHOL DEHYDROGENASE YQHD"/>
    <property type="match status" value="1"/>
</dbReference>
<dbReference type="Gene3D" id="3.40.50.1970">
    <property type="match status" value="1"/>
</dbReference>
<dbReference type="FunFam" id="3.40.50.1970:FF:000003">
    <property type="entry name" value="Alcohol dehydrogenase, iron-containing"/>
    <property type="match status" value="1"/>
</dbReference>
<dbReference type="InterPro" id="IPR056798">
    <property type="entry name" value="ADH_Fe_C"/>
</dbReference>
<feature type="domain" description="Alcohol dehydrogenase iron-type/glycerol dehydrogenase GldA" evidence="2">
    <location>
        <begin position="9"/>
        <end position="178"/>
    </location>
</feature>
<name>K0B0T8_GOTA9</name>
<dbReference type="RefSeq" id="WP_014968772.1">
    <property type="nucleotide sequence ID" value="NC_018664.1"/>
</dbReference>
<evidence type="ECO:0000259" key="2">
    <source>
        <dbReference type="Pfam" id="PF00465"/>
    </source>
</evidence>
<reference evidence="4 5" key="1">
    <citation type="journal article" date="2012" name="PLoS ONE">
        <title>The purine-utilizing bacterium Clostridium acidurici 9a: a genome-guided metabolic reconsideration.</title>
        <authorList>
            <person name="Hartwich K."/>
            <person name="Poehlein A."/>
            <person name="Daniel R."/>
        </authorList>
    </citation>
    <scope>NUCLEOTIDE SEQUENCE [LARGE SCALE GENOMIC DNA]</scope>
    <source>
        <strain evidence="5">ATCC 7906 / DSM 604 / BCRC 14475 / CIP 104303 / KCTC 5404 / NCIMB 10678 / 9a</strain>
    </source>
</reference>
<dbReference type="PROSITE" id="PS00060">
    <property type="entry name" value="ADH_IRON_2"/>
    <property type="match status" value="1"/>
</dbReference>
<dbReference type="Pfam" id="PF25137">
    <property type="entry name" value="ADH_Fe_C"/>
    <property type="match status" value="1"/>
</dbReference>
<dbReference type="KEGG" id="cad:Curi_c26430"/>
<dbReference type="InterPro" id="IPR001670">
    <property type="entry name" value="ADH_Fe/GldA"/>
</dbReference>
<evidence type="ECO:0000256" key="1">
    <source>
        <dbReference type="ARBA" id="ARBA00023002"/>
    </source>
</evidence>
<evidence type="ECO:0000313" key="5">
    <source>
        <dbReference type="Proteomes" id="UP000006094"/>
    </source>
</evidence>
<organism evidence="4 5">
    <name type="scientific">Gottschalkia acidurici (strain ATCC 7906 / DSM 604 / BCRC 14475 / CIP 104303 / KCTC 5404 / NCIMB 10678 / 9a)</name>
    <name type="common">Clostridium acidurici</name>
    <dbReference type="NCBI Taxonomy" id="1128398"/>
    <lineage>
        <taxon>Bacteria</taxon>
        <taxon>Bacillati</taxon>
        <taxon>Bacillota</taxon>
        <taxon>Tissierellia</taxon>
        <taxon>Tissierellales</taxon>
        <taxon>Gottschalkiaceae</taxon>
        <taxon>Gottschalkia</taxon>
    </lineage>
</organism>
<dbReference type="GO" id="GO:0005829">
    <property type="term" value="C:cytosol"/>
    <property type="evidence" value="ECO:0007669"/>
    <property type="project" value="TreeGrafter"/>
</dbReference>
<feature type="domain" description="Fe-containing alcohol dehydrogenase-like C-terminal" evidence="3">
    <location>
        <begin position="191"/>
        <end position="386"/>
    </location>
</feature>
<accession>K0B0T8</accession>
<dbReference type="AlphaFoldDB" id="K0B0T8"/>
<evidence type="ECO:0000313" key="4">
    <source>
        <dbReference type="EMBL" id="AFS79638.1"/>
    </source>
</evidence>
<protein>
    <submittedName>
        <fullName evidence="4">Iron-containing alcohol dehydrogenase</fullName>
    </submittedName>
</protein>
<proteinExistence type="predicted"/>
<dbReference type="GO" id="GO:0046872">
    <property type="term" value="F:metal ion binding"/>
    <property type="evidence" value="ECO:0007669"/>
    <property type="project" value="InterPro"/>
</dbReference>
<dbReference type="PATRIC" id="fig|1128398.3.peg.2720"/>
<sequence length="388" mass="43125">MNNFIFQNPTKIIFGRDTIKNIGKEIKNHGIKKVLIIYGKGSIHRNGVYDSVIKSLKEENIDYTEIGGVKSNPVLSKVHEAIEIGRRENVDGILALGGGSTIDTSKAVSAGMACKYDIWEVLEGKRIIEKALPIFTVLTMSATGSEMNGSFVITREEEKKKWSAGSPFVFPKVSIIDPTVQYTLPKNQTSYGAVDAISHVLENYFIGEDRTDVIDEMSEGIIRAIIKHAKILLNDPENYNSRCQIAWGATMALNGNLKNGKDNGDWATHGIEHSISAFTDIAHGAGLAIIHPAWMKYVYKEDIKKFRRFGEKIFNISEGTDEEIALKGIEKLKEFFKEIGVPITLKEIGLNKSQLNDIADNVALSLPRGKIKVLDREDVLNILNLAYE</sequence>
<gene>
    <name evidence="4" type="ordered locus">Curi_c26430</name>
</gene>
<dbReference type="PANTHER" id="PTHR43633">
    <property type="entry name" value="ALCOHOL DEHYDROGENASE YQHD"/>
    <property type="match status" value="1"/>
</dbReference>
<dbReference type="EMBL" id="CP003326">
    <property type="protein sequence ID" value="AFS79638.1"/>
    <property type="molecule type" value="Genomic_DNA"/>
</dbReference>
<dbReference type="CDD" id="cd08187">
    <property type="entry name" value="BDH"/>
    <property type="match status" value="1"/>
</dbReference>